<dbReference type="InterPro" id="IPR029068">
    <property type="entry name" value="Glyas_Bleomycin-R_OHBP_Dase"/>
</dbReference>
<proteinExistence type="inferred from homology"/>
<dbReference type="CDD" id="cd00488">
    <property type="entry name" value="PCD_DCoH"/>
    <property type="match status" value="1"/>
</dbReference>
<evidence type="ECO:0000313" key="8">
    <source>
        <dbReference type="Proteomes" id="UP001597277"/>
    </source>
</evidence>
<accession>A0ABW4L6U5</accession>
<dbReference type="Gene3D" id="3.10.180.10">
    <property type="entry name" value="2,3-Dihydroxybiphenyl 1,2-Dioxygenase, domain 1"/>
    <property type="match status" value="1"/>
</dbReference>
<comment type="catalytic activity">
    <reaction evidence="1">
        <text>(4aS,6R)-4a-hydroxy-L-erythro-5,6,7,8-tetrahydrobiopterin = (6R)-L-erythro-6,7-dihydrobiopterin + H2O</text>
        <dbReference type="Rhea" id="RHEA:11920"/>
        <dbReference type="ChEBI" id="CHEBI:15377"/>
        <dbReference type="ChEBI" id="CHEBI:15642"/>
        <dbReference type="ChEBI" id="CHEBI:43120"/>
        <dbReference type="EC" id="4.2.1.96"/>
    </reaction>
</comment>
<protein>
    <recommendedName>
        <fullName evidence="4">Putative pterin-4-alpha-carbinolamine dehydratase</fullName>
        <ecNumber evidence="3">4.2.1.96</ecNumber>
    </recommendedName>
</protein>
<feature type="domain" description="Glyoxalase-like" evidence="6">
    <location>
        <begin position="111"/>
        <end position="206"/>
    </location>
</feature>
<keyword evidence="5 7" id="KW-0456">Lyase</keyword>
<reference evidence="8" key="1">
    <citation type="journal article" date="2019" name="Int. J. Syst. Evol. Microbiol.">
        <title>The Global Catalogue of Microorganisms (GCM) 10K type strain sequencing project: providing services to taxonomists for standard genome sequencing and annotation.</title>
        <authorList>
            <consortium name="The Broad Institute Genomics Platform"/>
            <consortium name="The Broad Institute Genome Sequencing Center for Infectious Disease"/>
            <person name="Wu L."/>
            <person name="Ma J."/>
        </authorList>
    </citation>
    <scope>NUCLEOTIDE SEQUENCE [LARGE SCALE GENOMIC DNA]</scope>
    <source>
        <strain evidence="8">JCM 17130</strain>
    </source>
</reference>
<dbReference type="EMBL" id="JBHUEE010000005">
    <property type="protein sequence ID" value="MFD1718182.1"/>
    <property type="molecule type" value="Genomic_DNA"/>
</dbReference>
<dbReference type="Proteomes" id="UP001597277">
    <property type="component" value="Unassembled WGS sequence"/>
</dbReference>
<evidence type="ECO:0000256" key="1">
    <source>
        <dbReference type="ARBA" id="ARBA00001554"/>
    </source>
</evidence>
<dbReference type="EC" id="4.2.1.96" evidence="3"/>
<comment type="caution">
    <text evidence="7">The sequence shown here is derived from an EMBL/GenBank/DDBJ whole genome shotgun (WGS) entry which is preliminary data.</text>
</comment>
<dbReference type="InterPro" id="IPR001533">
    <property type="entry name" value="Pterin_deHydtase"/>
</dbReference>
<dbReference type="PANTHER" id="PTHR12599">
    <property type="entry name" value="PTERIN-4-ALPHA-CARBINOLAMINE DEHYDRATASE"/>
    <property type="match status" value="1"/>
</dbReference>
<evidence type="ECO:0000256" key="4">
    <source>
        <dbReference type="ARBA" id="ARBA00021735"/>
    </source>
</evidence>
<dbReference type="InterPro" id="IPR036428">
    <property type="entry name" value="PCD_sf"/>
</dbReference>
<dbReference type="RefSeq" id="WP_388005973.1">
    <property type="nucleotide sequence ID" value="NZ_JBHUEE010000005.1"/>
</dbReference>
<keyword evidence="8" id="KW-1185">Reference proteome</keyword>
<dbReference type="PANTHER" id="PTHR12599:SF0">
    <property type="entry name" value="PTERIN-4-ALPHA-CARBINOLAMINE DEHYDRATASE"/>
    <property type="match status" value="1"/>
</dbReference>
<dbReference type="Gene3D" id="3.30.1360.20">
    <property type="entry name" value="Transcriptional coactivator/pterin dehydratase"/>
    <property type="match status" value="1"/>
</dbReference>
<evidence type="ECO:0000256" key="3">
    <source>
        <dbReference type="ARBA" id="ARBA00013252"/>
    </source>
</evidence>
<name>A0ABW4L6U5_9MICO</name>
<evidence type="ECO:0000256" key="2">
    <source>
        <dbReference type="ARBA" id="ARBA00006472"/>
    </source>
</evidence>
<organism evidence="7 8">
    <name type="scientific">Georgenia deserti</name>
    <dbReference type="NCBI Taxonomy" id="2093781"/>
    <lineage>
        <taxon>Bacteria</taxon>
        <taxon>Bacillati</taxon>
        <taxon>Actinomycetota</taxon>
        <taxon>Actinomycetes</taxon>
        <taxon>Micrococcales</taxon>
        <taxon>Bogoriellaceae</taxon>
        <taxon>Georgenia</taxon>
    </lineage>
</organism>
<evidence type="ECO:0000256" key="5">
    <source>
        <dbReference type="ARBA" id="ARBA00023239"/>
    </source>
</evidence>
<dbReference type="Pfam" id="PF01329">
    <property type="entry name" value="Pterin_4a"/>
    <property type="match status" value="1"/>
</dbReference>
<dbReference type="GO" id="GO:0008124">
    <property type="term" value="F:4-alpha-hydroxytetrahydrobiopterin dehydratase activity"/>
    <property type="evidence" value="ECO:0007669"/>
    <property type="project" value="UniProtKB-EC"/>
</dbReference>
<sequence length="219" mass="23283">MATVLSPGEVESRPSLADWRVLDGRLAASFRSRTMVRGAEFVSRVVDVAEALNHHPDLDLRFARVHLTLVTHSAGGLTERDVALAERISELARDMDVPAEPARCRSLAFALPADDASAVAPFWQAVLGHRTAEGSKPVELNDRDGRLPPVRLVGTGPGGRPCLEIHVAGETLEDRVAQATKAGGRIVDEAGMPARVVLADAGGNLASLHTTRASHKSNS</sequence>
<dbReference type="SUPFAM" id="SSF54593">
    <property type="entry name" value="Glyoxalase/Bleomycin resistance protein/Dihydroxybiphenyl dioxygenase"/>
    <property type="match status" value="1"/>
</dbReference>
<dbReference type="NCBIfam" id="NF002017">
    <property type="entry name" value="PRK00823.1-2"/>
    <property type="match status" value="1"/>
</dbReference>
<dbReference type="SUPFAM" id="SSF55248">
    <property type="entry name" value="PCD-like"/>
    <property type="match status" value="1"/>
</dbReference>
<gene>
    <name evidence="7" type="ORF">ACFSE6_10065</name>
</gene>
<comment type="similarity">
    <text evidence="2">Belongs to the pterin-4-alpha-carbinolamine dehydratase family.</text>
</comment>
<evidence type="ECO:0000259" key="6">
    <source>
        <dbReference type="Pfam" id="PF18029"/>
    </source>
</evidence>
<dbReference type="Pfam" id="PF18029">
    <property type="entry name" value="Glyoxalase_6"/>
    <property type="match status" value="1"/>
</dbReference>
<dbReference type="InterPro" id="IPR041581">
    <property type="entry name" value="Glyoxalase_6"/>
</dbReference>
<evidence type="ECO:0000313" key="7">
    <source>
        <dbReference type="EMBL" id="MFD1718182.1"/>
    </source>
</evidence>